<evidence type="ECO:0000313" key="2">
    <source>
        <dbReference type="Proteomes" id="UP000633365"/>
    </source>
</evidence>
<keyword evidence="1" id="KW-0808">Transferase</keyword>
<dbReference type="GO" id="GO:0032259">
    <property type="term" value="P:methylation"/>
    <property type="evidence" value="ECO:0007669"/>
    <property type="project" value="UniProtKB-KW"/>
</dbReference>
<dbReference type="AlphaFoldDB" id="A0A934WTR6"/>
<keyword evidence="2" id="KW-1185">Reference proteome</keyword>
<gene>
    <name evidence="1" type="primary">fliB</name>
    <name evidence="1" type="ORF">JKK62_14280</name>
</gene>
<accession>A0A934WTR6</accession>
<dbReference type="EC" id="2.1.1.-" evidence="1"/>
<keyword evidence="1" id="KW-0969">Cilium</keyword>
<comment type="caution">
    <text evidence="1">The sequence shown here is derived from an EMBL/GenBank/DDBJ whole genome shotgun (WGS) entry which is preliminary data.</text>
</comment>
<keyword evidence="1" id="KW-0966">Cell projection</keyword>
<reference evidence="1" key="1">
    <citation type="submission" date="2021-01" db="EMBL/GenBank/DDBJ databases">
        <title>Genome public.</title>
        <authorList>
            <person name="Liu C."/>
            <person name="Sun Q."/>
        </authorList>
    </citation>
    <scope>NUCLEOTIDE SEQUENCE</scope>
    <source>
        <strain evidence="1">M6</strain>
    </source>
</reference>
<name>A0A934WTR6_9FIRM</name>
<keyword evidence="1" id="KW-0282">Flagellum</keyword>
<dbReference type="GO" id="GO:0008168">
    <property type="term" value="F:methyltransferase activity"/>
    <property type="evidence" value="ECO:0007669"/>
    <property type="project" value="UniProtKB-KW"/>
</dbReference>
<dbReference type="Proteomes" id="UP000633365">
    <property type="component" value="Unassembled WGS sequence"/>
</dbReference>
<evidence type="ECO:0000313" key="1">
    <source>
        <dbReference type="EMBL" id="MBK6089794.1"/>
    </source>
</evidence>
<sequence>MKHLYPSYYEKFRCIAAACPDSCCQGWDVVIDEKTEAFYNSVKGDFGDKLRNAIYTDPDGDRVFRLADEKKCPFWGDDKLCDIYRTLGEEHLCLTCAMFPRITMDYTTFAEHTLALACPEAARLILAGDHAYNCFDATEFDPCEAYDAEIMSFLLQTREEAARILASDQPLEQRLRDLLGFADRVQKELTGESSAFDTSALPEIYGDLEYIDEDNRSLVISSVIGSPDLSVHERELTNLALYYLYRYYLGAIDSLDILAPVRFSVCSVRVIAALSRHRDITAAAQLYSKEIEQSYENMERLTEALGL</sequence>
<dbReference type="NCBIfam" id="NF038110">
    <property type="entry name" value="Lys_methyl_FliB"/>
    <property type="match status" value="1"/>
</dbReference>
<keyword evidence="1" id="KW-0489">Methyltransferase</keyword>
<protein>
    <submittedName>
        <fullName evidence="1">Flagellin lysine-N-methylase</fullName>
        <ecNumber evidence="1">2.1.1.-</ecNumber>
    </submittedName>
</protein>
<dbReference type="RefSeq" id="WP_201428501.1">
    <property type="nucleotide sequence ID" value="NZ_JAEQMG010000155.1"/>
</dbReference>
<organism evidence="1 2">
    <name type="scientific">Ruminococcus difficilis</name>
    <dbReference type="NCBI Taxonomy" id="2763069"/>
    <lineage>
        <taxon>Bacteria</taxon>
        <taxon>Bacillati</taxon>
        <taxon>Bacillota</taxon>
        <taxon>Clostridia</taxon>
        <taxon>Eubacteriales</taxon>
        <taxon>Oscillospiraceae</taxon>
        <taxon>Ruminococcus</taxon>
    </lineage>
</organism>
<proteinExistence type="predicted"/>
<dbReference type="EMBL" id="JAEQMG010000155">
    <property type="protein sequence ID" value="MBK6089794.1"/>
    <property type="molecule type" value="Genomic_DNA"/>
</dbReference>